<organism evidence="1 2">
    <name type="scientific">Pseudoalteromonas tunicata D2</name>
    <dbReference type="NCBI Taxonomy" id="87626"/>
    <lineage>
        <taxon>Bacteria</taxon>
        <taxon>Pseudomonadati</taxon>
        <taxon>Pseudomonadota</taxon>
        <taxon>Gammaproteobacteria</taxon>
        <taxon>Alteromonadales</taxon>
        <taxon>Pseudoalteromonadaceae</taxon>
        <taxon>Pseudoalteromonas</taxon>
    </lineage>
</organism>
<dbReference type="EMBL" id="AAOH01000005">
    <property type="protein sequence ID" value="EAR27655.1"/>
    <property type="molecule type" value="Genomic_DNA"/>
</dbReference>
<dbReference type="AlphaFoldDB" id="A4CBB8"/>
<protein>
    <submittedName>
        <fullName evidence="1">Putative orphan protein</fullName>
    </submittedName>
</protein>
<gene>
    <name evidence="1" type="ORF">PTD2_17575</name>
</gene>
<keyword evidence="2" id="KW-1185">Reference proteome</keyword>
<name>A4CBB8_9GAMM</name>
<evidence type="ECO:0000313" key="2">
    <source>
        <dbReference type="Proteomes" id="UP000006201"/>
    </source>
</evidence>
<dbReference type="eggNOG" id="ENOG502Z8WT">
    <property type="taxonomic scope" value="Bacteria"/>
</dbReference>
<reference evidence="1 2" key="1">
    <citation type="submission" date="2006-02" db="EMBL/GenBank/DDBJ databases">
        <authorList>
            <person name="Moran M.A."/>
            <person name="Kjelleberg S."/>
            <person name="Egan S."/>
            <person name="Saunders N."/>
            <person name="Thomas T."/>
            <person name="Ferriera S."/>
            <person name="Johnson J."/>
            <person name="Kravitz S."/>
            <person name="Halpern A."/>
            <person name="Remington K."/>
            <person name="Beeson K."/>
            <person name="Tran B."/>
            <person name="Rogers Y.-H."/>
            <person name="Friedman R."/>
            <person name="Venter J.C."/>
        </authorList>
    </citation>
    <scope>NUCLEOTIDE SEQUENCE [LARGE SCALE GENOMIC DNA]</scope>
    <source>
        <strain evidence="1 2">D2</strain>
    </source>
</reference>
<dbReference type="Proteomes" id="UP000006201">
    <property type="component" value="Unassembled WGS sequence"/>
</dbReference>
<proteinExistence type="predicted"/>
<sequence length="234" mass="27353">MNYAKTFFVQVDFMSSQNNKAQLPANPTLKEINWYKKQLNWGELPPFYHLVASSLAESEGILTHGFDNAVKRLIDKRNWNIELLGGSINLAGMIESDTKPRIALYQTFTERGFELHAYPYAKDKEIDQYISNNKHMEFRVWDPYSMKLVLRINQLHKYIQFYFQRGDDADKALLIYSHKIVYKIIEFLKQELNIVKVKGVSIKDFYDLCEKERTVDQDELALARLISSGPADKE</sequence>
<comment type="caution">
    <text evidence="1">The sequence shown here is derived from an EMBL/GenBank/DDBJ whole genome shotgun (WGS) entry which is preliminary data.</text>
</comment>
<accession>A4CBB8</accession>
<dbReference type="STRING" id="87626.PTD2_17575"/>
<dbReference type="HOGENOM" id="CLU_1287989_0_0_6"/>
<evidence type="ECO:0000313" key="1">
    <source>
        <dbReference type="EMBL" id="EAR27655.1"/>
    </source>
</evidence>